<proteinExistence type="predicted"/>
<dbReference type="AlphaFoldDB" id="A0A0K2VGI2"/>
<name>A0A0K2VGI2_LEPSM</name>
<evidence type="ECO:0000313" key="1">
    <source>
        <dbReference type="EMBL" id="CDW49307.1"/>
    </source>
</evidence>
<feature type="non-terminal residue" evidence="1">
    <location>
        <position position="1"/>
    </location>
</feature>
<organism evidence="1">
    <name type="scientific">Lepeophtheirus salmonis</name>
    <name type="common">Salmon louse</name>
    <name type="synonym">Caligus salmonis</name>
    <dbReference type="NCBI Taxonomy" id="72036"/>
    <lineage>
        <taxon>Eukaryota</taxon>
        <taxon>Metazoa</taxon>
        <taxon>Ecdysozoa</taxon>
        <taxon>Arthropoda</taxon>
        <taxon>Crustacea</taxon>
        <taxon>Multicrustacea</taxon>
        <taxon>Hexanauplia</taxon>
        <taxon>Copepoda</taxon>
        <taxon>Siphonostomatoida</taxon>
        <taxon>Caligidae</taxon>
        <taxon>Lepeophtheirus</taxon>
    </lineage>
</organism>
<dbReference type="EMBL" id="HACA01031946">
    <property type="protein sequence ID" value="CDW49307.1"/>
    <property type="molecule type" value="Transcribed_RNA"/>
</dbReference>
<sequence>LRNTDCFVFFGEAIKFTKRRKTSFSSFYSDSDCSNYNELYSFPHALLRPDL</sequence>
<accession>A0A0K2VGI2</accession>
<protein>
    <submittedName>
        <fullName evidence="1">Uncharacterized protein</fullName>
    </submittedName>
</protein>
<reference evidence="1" key="1">
    <citation type="submission" date="2014-05" db="EMBL/GenBank/DDBJ databases">
        <authorList>
            <person name="Chronopoulou M."/>
        </authorList>
    </citation>
    <scope>NUCLEOTIDE SEQUENCE</scope>
    <source>
        <tissue evidence="1">Whole organism</tissue>
    </source>
</reference>